<keyword evidence="7" id="KW-1185">Reference proteome</keyword>
<organism evidence="6 7">
    <name type="scientific">Oidiodendron maius (strain Zn)</name>
    <dbReference type="NCBI Taxonomy" id="913774"/>
    <lineage>
        <taxon>Eukaryota</taxon>
        <taxon>Fungi</taxon>
        <taxon>Dikarya</taxon>
        <taxon>Ascomycota</taxon>
        <taxon>Pezizomycotina</taxon>
        <taxon>Leotiomycetes</taxon>
        <taxon>Leotiomycetes incertae sedis</taxon>
        <taxon>Myxotrichaceae</taxon>
        <taxon>Oidiodendron</taxon>
    </lineage>
</organism>
<dbReference type="HOGENOM" id="CLU_000288_34_3_1"/>
<dbReference type="InterPro" id="IPR056125">
    <property type="entry name" value="DUF7708"/>
</dbReference>
<dbReference type="InterPro" id="IPR036770">
    <property type="entry name" value="Ankyrin_rpt-contain_sf"/>
</dbReference>
<dbReference type="PANTHER" id="PTHR10039">
    <property type="entry name" value="AMELOGENIN"/>
    <property type="match status" value="1"/>
</dbReference>
<evidence type="ECO:0000256" key="2">
    <source>
        <dbReference type="PROSITE-ProRule" id="PRU00023"/>
    </source>
</evidence>
<proteinExistence type="predicted"/>
<sequence length="870" mass="98189">MSVVPAGSSVLKPEIRLAQAISQFEADLSSEQKAAYRNYRSQWIDSPPDHRDVMRLTAEIDCDASGKASGRRCFGPRFTNFLQAVQQFTALGDIMVGGSQNIIACSVWSIVRMSLVAVVNFSSYLEKLSSLLMTAGRMAPHYEMMAELYPQSTDLQSHLSEYFLVVVRLCHEVLKFTQKRTITQIASTLSDSILQNFRSELDLWANTIKKDVRLLMAKRMEEEAQDNSRFRALWTKSSKSASHHRKLKARKRVLDYCSTYEYQTAWKQTRKIGNSTIFKQNEEYCNWKNCTASRTLVYMGKLGSGKSVLLANIVDDLNLSIPSASNTVAYFFCRHNIPESLKALTVVGSLARQLLSPVQDLSKVDEWLNIAPSPLDFDRIFNILQLALPQNHKVYFILDGLDECDRPQREILTQQLQTVQKIFPTLLCVSLRVDPDNALGLNLTQFTAPKSASIPDENPDIETFIGAELERSIESGRLVIGNPALILEILEALLQRIQGMFLWVALQIQCLCTMKSDQEIRDALTDLPKDLSETFSRILKRSDLPGRSYQKRVLELVSIAHRPLTTKELREALSVVPGDAVWNPARLLNDVYSVLAGCGCLLVIDEEEMTVRLVHHSVKQFLFTDFKDSTNLSFNARTAHKTMAHIIITYLNYGVFDTMLSTGVIPQIMAGSVPSTIINSTIDSSSILRNNTLKLLRLRKQPNFNVSKTLTEANKLFNSPVVDEFYFLSYAKLYWSHHITFFSVEPATYNLLGSLIIKRTINMDMTDDASRMLLLWACENGHVAVVKELLGSSRVDIDYADSKERTPLHCACQNGHVAVVKELLRSPKVDVNHKDRYGETPLFQAINNRDVAVIKELLGSPRVDVDHKDI</sequence>
<dbReference type="InParanoid" id="A0A0C3H844"/>
<dbReference type="InterPro" id="IPR027417">
    <property type="entry name" value="P-loop_NTPase"/>
</dbReference>
<feature type="repeat" description="ANK" evidence="2">
    <location>
        <begin position="803"/>
        <end position="836"/>
    </location>
</feature>
<dbReference type="OrthoDB" id="7464126at2759"/>
<dbReference type="Pfam" id="PF24883">
    <property type="entry name" value="NPHP3_N"/>
    <property type="match status" value="1"/>
</dbReference>
<feature type="domain" description="DUF7708" evidence="4">
    <location>
        <begin position="79"/>
        <end position="203"/>
    </location>
</feature>
<reference evidence="6 7" key="1">
    <citation type="submission" date="2014-04" db="EMBL/GenBank/DDBJ databases">
        <authorList>
            <consortium name="DOE Joint Genome Institute"/>
            <person name="Kuo A."/>
            <person name="Martino E."/>
            <person name="Perotto S."/>
            <person name="Kohler A."/>
            <person name="Nagy L.G."/>
            <person name="Floudas D."/>
            <person name="Copeland A."/>
            <person name="Barry K.W."/>
            <person name="Cichocki N."/>
            <person name="Veneault-Fourrey C."/>
            <person name="LaButti K."/>
            <person name="Lindquist E.A."/>
            <person name="Lipzen A."/>
            <person name="Lundell T."/>
            <person name="Morin E."/>
            <person name="Murat C."/>
            <person name="Sun H."/>
            <person name="Tunlid A."/>
            <person name="Henrissat B."/>
            <person name="Grigoriev I.V."/>
            <person name="Hibbett D.S."/>
            <person name="Martin F."/>
            <person name="Nordberg H.P."/>
            <person name="Cantor M.N."/>
            <person name="Hua S.X."/>
        </authorList>
    </citation>
    <scope>NUCLEOTIDE SEQUENCE [LARGE SCALE GENOMIC DNA]</scope>
    <source>
        <strain evidence="6 7">Zn</strain>
    </source>
</reference>
<keyword evidence="2" id="KW-0040">ANK repeat</keyword>
<dbReference type="SMART" id="SM00248">
    <property type="entry name" value="ANK"/>
    <property type="match status" value="3"/>
</dbReference>
<protein>
    <submittedName>
        <fullName evidence="6">Uncharacterized protein</fullName>
    </submittedName>
</protein>
<keyword evidence="1" id="KW-0677">Repeat</keyword>
<dbReference type="InterPro" id="IPR002110">
    <property type="entry name" value="Ankyrin_rpt"/>
</dbReference>
<dbReference type="PROSITE" id="PS50088">
    <property type="entry name" value="ANK_REPEAT"/>
    <property type="match status" value="1"/>
</dbReference>
<evidence type="ECO:0000313" key="6">
    <source>
        <dbReference type="EMBL" id="KIM99444.1"/>
    </source>
</evidence>
<reference evidence="7" key="2">
    <citation type="submission" date="2015-01" db="EMBL/GenBank/DDBJ databases">
        <title>Evolutionary Origins and Diversification of the Mycorrhizal Mutualists.</title>
        <authorList>
            <consortium name="DOE Joint Genome Institute"/>
            <consortium name="Mycorrhizal Genomics Consortium"/>
            <person name="Kohler A."/>
            <person name="Kuo A."/>
            <person name="Nagy L.G."/>
            <person name="Floudas D."/>
            <person name="Copeland A."/>
            <person name="Barry K.W."/>
            <person name="Cichocki N."/>
            <person name="Veneault-Fourrey C."/>
            <person name="LaButti K."/>
            <person name="Lindquist E.A."/>
            <person name="Lipzen A."/>
            <person name="Lundell T."/>
            <person name="Morin E."/>
            <person name="Murat C."/>
            <person name="Riley R."/>
            <person name="Ohm R."/>
            <person name="Sun H."/>
            <person name="Tunlid A."/>
            <person name="Henrissat B."/>
            <person name="Grigoriev I.V."/>
            <person name="Hibbett D.S."/>
            <person name="Martin F."/>
        </authorList>
    </citation>
    <scope>NUCLEOTIDE SEQUENCE [LARGE SCALE GENOMIC DNA]</scope>
    <source>
        <strain evidence="7">Zn</strain>
    </source>
</reference>
<feature type="domain" description="Nephrocystin 3-like N-terminal" evidence="5">
    <location>
        <begin position="278"/>
        <end position="417"/>
    </location>
</feature>
<dbReference type="PANTHER" id="PTHR10039:SF10">
    <property type="entry name" value="NACHT DOMAIN-CONTAINING PROTEIN"/>
    <property type="match status" value="1"/>
</dbReference>
<gene>
    <name evidence="6" type="ORF">OIDMADRAFT_125998</name>
</gene>
<dbReference type="InterPro" id="IPR054471">
    <property type="entry name" value="GPIID_WHD"/>
</dbReference>
<dbReference type="InterPro" id="IPR056884">
    <property type="entry name" value="NPHP3-like_N"/>
</dbReference>
<accession>A0A0C3H844</accession>
<dbReference type="Pfam" id="PF12796">
    <property type="entry name" value="Ank_2"/>
    <property type="match status" value="1"/>
</dbReference>
<evidence type="ECO:0000259" key="5">
    <source>
        <dbReference type="Pfam" id="PF24883"/>
    </source>
</evidence>
<evidence type="ECO:0000256" key="1">
    <source>
        <dbReference type="ARBA" id="ARBA00022737"/>
    </source>
</evidence>
<dbReference type="SUPFAM" id="SSF48403">
    <property type="entry name" value="Ankyrin repeat"/>
    <property type="match status" value="1"/>
</dbReference>
<dbReference type="AlphaFoldDB" id="A0A0C3H844"/>
<feature type="non-terminal residue" evidence="6">
    <location>
        <position position="870"/>
    </location>
</feature>
<evidence type="ECO:0000313" key="7">
    <source>
        <dbReference type="Proteomes" id="UP000054321"/>
    </source>
</evidence>
<dbReference type="STRING" id="913774.A0A0C3H844"/>
<evidence type="ECO:0000259" key="3">
    <source>
        <dbReference type="Pfam" id="PF22939"/>
    </source>
</evidence>
<dbReference type="Gene3D" id="3.40.50.300">
    <property type="entry name" value="P-loop containing nucleotide triphosphate hydrolases"/>
    <property type="match status" value="1"/>
</dbReference>
<dbReference type="Gene3D" id="1.25.40.20">
    <property type="entry name" value="Ankyrin repeat-containing domain"/>
    <property type="match status" value="1"/>
</dbReference>
<dbReference type="EMBL" id="KN832878">
    <property type="protein sequence ID" value="KIM99444.1"/>
    <property type="molecule type" value="Genomic_DNA"/>
</dbReference>
<evidence type="ECO:0000259" key="4">
    <source>
        <dbReference type="Pfam" id="PF24809"/>
    </source>
</evidence>
<feature type="domain" description="GPI inositol-deacylase winged helix" evidence="3">
    <location>
        <begin position="546"/>
        <end position="629"/>
    </location>
</feature>
<dbReference type="Proteomes" id="UP000054321">
    <property type="component" value="Unassembled WGS sequence"/>
</dbReference>
<dbReference type="Pfam" id="PF22939">
    <property type="entry name" value="WHD_GPIID"/>
    <property type="match status" value="1"/>
</dbReference>
<name>A0A0C3H844_OIDMZ</name>
<dbReference type="PROSITE" id="PS50297">
    <property type="entry name" value="ANK_REP_REGION"/>
    <property type="match status" value="1"/>
</dbReference>
<dbReference type="Pfam" id="PF24809">
    <property type="entry name" value="DUF7708"/>
    <property type="match status" value="1"/>
</dbReference>
<dbReference type="SUPFAM" id="SSF52540">
    <property type="entry name" value="P-loop containing nucleoside triphosphate hydrolases"/>
    <property type="match status" value="1"/>
</dbReference>